<evidence type="ECO:0000256" key="8">
    <source>
        <dbReference type="ARBA" id="ARBA00023306"/>
    </source>
</evidence>
<evidence type="ECO:0000256" key="2">
    <source>
        <dbReference type="ARBA" id="ARBA00004752"/>
    </source>
</evidence>
<dbReference type="GO" id="GO:0071555">
    <property type="term" value="P:cell wall organization"/>
    <property type="evidence" value="ECO:0007669"/>
    <property type="project" value="UniProtKB-KW"/>
</dbReference>
<evidence type="ECO:0000259" key="13">
    <source>
        <dbReference type="Pfam" id="PF00275"/>
    </source>
</evidence>
<gene>
    <name evidence="12 14" type="primary">murA</name>
    <name evidence="14" type="ORF">COU98_00915</name>
</gene>
<keyword evidence="9 12" id="KW-0961">Cell wall biogenesis/degradation</keyword>
<dbReference type="NCBIfam" id="NF006873">
    <property type="entry name" value="PRK09369.1"/>
    <property type="match status" value="1"/>
</dbReference>
<dbReference type="GO" id="GO:0009252">
    <property type="term" value="P:peptidoglycan biosynthetic process"/>
    <property type="evidence" value="ECO:0007669"/>
    <property type="project" value="UniProtKB-UniRule"/>
</dbReference>
<dbReference type="PANTHER" id="PTHR43783:SF1">
    <property type="entry name" value="UDP-N-ACETYLGLUCOSAMINE 1-CARBOXYVINYLTRANSFERASE"/>
    <property type="match status" value="1"/>
</dbReference>
<evidence type="ECO:0000256" key="11">
    <source>
        <dbReference type="ARBA" id="ARBA00047527"/>
    </source>
</evidence>
<dbReference type="EMBL" id="PFEN01000015">
    <property type="protein sequence ID" value="PJE69641.1"/>
    <property type="molecule type" value="Genomic_DNA"/>
</dbReference>
<keyword evidence="7 12" id="KW-0573">Peptidoglycan synthesis</keyword>
<dbReference type="InterPro" id="IPR013792">
    <property type="entry name" value="RNA3'P_cycl/enolpyr_Trfase_a/b"/>
</dbReference>
<dbReference type="NCBIfam" id="TIGR01072">
    <property type="entry name" value="murA"/>
    <property type="match status" value="1"/>
</dbReference>
<evidence type="ECO:0000256" key="4">
    <source>
        <dbReference type="ARBA" id="ARBA00022618"/>
    </source>
</evidence>
<comment type="caution">
    <text evidence="14">The sequence shown here is derived from an EMBL/GenBank/DDBJ whole genome shotgun (WGS) entry which is preliminary data.</text>
</comment>
<feature type="binding site" evidence="12">
    <location>
        <position position="328"/>
    </location>
    <ligand>
        <name>UDP-N-acetyl-alpha-D-glucosamine</name>
        <dbReference type="ChEBI" id="CHEBI:57705"/>
    </ligand>
</feature>
<keyword evidence="4 12" id="KW-0132">Cell division</keyword>
<comment type="similarity">
    <text evidence="10 12">Belongs to the EPSP synthase family. MurA subfamily.</text>
</comment>
<dbReference type="UniPathway" id="UPA00219"/>
<dbReference type="HAMAP" id="MF_00111">
    <property type="entry name" value="MurA"/>
    <property type="match status" value="1"/>
</dbReference>
<feature type="active site" description="Proton donor" evidence="12">
    <location>
        <position position="118"/>
    </location>
</feature>
<keyword evidence="5 12" id="KW-0808">Transferase</keyword>
<dbReference type="AlphaFoldDB" id="A0A2H9T1J8"/>
<dbReference type="GO" id="GO:0051301">
    <property type="term" value="P:cell division"/>
    <property type="evidence" value="ECO:0007669"/>
    <property type="project" value="UniProtKB-KW"/>
</dbReference>
<evidence type="ECO:0000256" key="7">
    <source>
        <dbReference type="ARBA" id="ARBA00022984"/>
    </source>
</evidence>
<evidence type="ECO:0000256" key="5">
    <source>
        <dbReference type="ARBA" id="ARBA00022679"/>
    </source>
</evidence>
<reference evidence="15" key="1">
    <citation type="submission" date="2017-09" db="EMBL/GenBank/DDBJ databases">
        <title>Depth-based differentiation of microbial function through sediment-hosted aquifers and enrichment of novel symbionts in the deep terrestrial subsurface.</title>
        <authorList>
            <person name="Probst A.J."/>
            <person name="Ladd B."/>
            <person name="Jarett J.K."/>
            <person name="Geller-Mcgrath D.E."/>
            <person name="Sieber C.M.K."/>
            <person name="Emerson J.B."/>
            <person name="Anantharaman K."/>
            <person name="Thomas B.C."/>
            <person name="Malmstrom R."/>
            <person name="Stieglmeier M."/>
            <person name="Klingl A."/>
            <person name="Woyke T."/>
            <person name="Ryan C.M."/>
            <person name="Banfield J.F."/>
        </authorList>
    </citation>
    <scope>NUCLEOTIDE SEQUENCE [LARGE SCALE GENOMIC DNA]</scope>
</reference>
<comment type="subcellular location">
    <subcellularLocation>
        <location evidence="1 12">Cytoplasm</location>
    </subcellularLocation>
</comment>
<dbReference type="InterPro" id="IPR001986">
    <property type="entry name" value="Enolpyruvate_Tfrase_dom"/>
</dbReference>
<accession>A0A2H9T1J8</accession>
<dbReference type="Pfam" id="PF00275">
    <property type="entry name" value="EPSP_synthase"/>
    <property type="match status" value="1"/>
</dbReference>
<dbReference type="InterPro" id="IPR050068">
    <property type="entry name" value="MurA_subfamily"/>
</dbReference>
<dbReference type="EC" id="2.5.1.7" evidence="12"/>
<evidence type="ECO:0000256" key="10">
    <source>
        <dbReference type="ARBA" id="ARBA00038367"/>
    </source>
</evidence>
<dbReference type="Gene3D" id="3.65.10.10">
    <property type="entry name" value="Enolpyruvate transferase domain"/>
    <property type="match status" value="2"/>
</dbReference>
<comment type="function">
    <text evidence="12">Cell wall formation. Adds enolpyruvyl to UDP-N-acetylglucosamine.</text>
</comment>
<dbReference type="GO" id="GO:0019277">
    <property type="term" value="P:UDP-N-acetylgalactosamine biosynthetic process"/>
    <property type="evidence" value="ECO:0007669"/>
    <property type="project" value="InterPro"/>
</dbReference>
<name>A0A2H9T1J8_9BACT</name>
<protein>
    <recommendedName>
        <fullName evidence="12">UDP-N-acetylglucosamine 1-carboxyvinyltransferase</fullName>
        <ecNumber evidence="12">2.5.1.7</ecNumber>
    </recommendedName>
    <alternativeName>
        <fullName evidence="12">Enoylpyruvate transferase</fullName>
    </alternativeName>
    <alternativeName>
        <fullName evidence="12">UDP-N-acetylglucosamine enolpyruvyl transferase</fullName>
        <shortName evidence="12">EPT</shortName>
    </alternativeName>
</protein>
<organism evidence="14 15">
    <name type="scientific">Candidatus Staskawiczbacteria bacterium CG10_big_fil_rev_8_21_14_0_10_38_10</name>
    <dbReference type="NCBI Taxonomy" id="1974891"/>
    <lineage>
        <taxon>Bacteria</taxon>
        <taxon>Candidatus Staskawicziibacteriota</taxon>
    </lineage>
</organism>
<proteinExistence type="inferred from homology"/>
<feature type="binding site" evidence="12">
    <location>
        <position position="94"/>
    </location>
    <ligand>
        <name>UDP-N-acetyl-alpha-D-glucosamine</name>
        <dbReference type="ChEBI" id="CHEBI:57705"/>
    </ligand>
</feature>
<evidence type="ECO:0000256" key="9">
    <source>
        <dbReference type="ARBA" id="ARBA00023316"/>
    </source>
</evidence>
<evidence type="ECO:0000256" key="6">
    <source>
        <dbReference type="ARBA" id="ARBA00022960"/>
    </source>
</evidence>
<dbReference type="GO" id="GO:0008760">
    <property type="term" value="F:UDP-N-acetylglucosamine 1-carboxyvinyltransferase activity"/>
    <property type="evidence" value="ECO:0007669"/>
    <property type="project" value="UniProtKB-UniRule"/>
</dbReference>
<dbReference type="GO" id="GO:0005737">
    <property type="term" value="C:cytoplasm"/>
    <property type="evidence" value="ECO:0007669"/>
    <property type="project" value="UniProtKB-SubCell"/>
</dbReference>
<feature type="binding site" evidence="12">
    <location>
        <begin position="23"/>
        <end position="24"/>
    </location>
    <ligand>
        <name>phosphoenolpyruvate</name>
        <dbReference type="ChEBI" id="CHEBI:58702"/>
    </ligand>
</feature>
<dbReference type="Proteomes" id="UP000236946">
    <property type="component" value="Unassembled WGS sequence"/>
</dbReference>
<evidence type="ECO:0000313" key="15">
    <source>
        <dbReference type="Proteomes" id="UP000236946"/>
    </source>
</evidence>
<evidence type="ECO:0000256" key="3">
    <source>
        <dbReference type="ARBA" id="ARBA00022490"/>
    </source>
</evidence>
<comment type="caution">
    <text evidence="12">Lacks conserved residue(s) required for the propagation of feature annotation.</text>
</comment>
<sequence>MPDKFVILGGKPLFGEIEVRGCKNAAGPILAATLLTDEECVIENLPLVEDILNVIEVLKSIGAKVDWIGERKVRVKADSITTQDMDFTKISKTRISVLLFGSLLPRVKHFKISPPGGDKIGLRPISIHLQALEEIGAKILRTDDFYKIDCDNLQGKEIILGEFSVTATETLMLAAVLANGKTIIKGAACEPHVQDLGKMLKNMGAKIEGLGTHTIEIEGVKKLKGVSYSVIYDPIEAGTFIVAGAVTPGEVKVKNVDFNHLDLFLKKLEEIGVDFKKDNNSVTVSYSPNLKAAKVQALPYPGFPTDLLPIVIPFLTQARGKSLIHDPLYENRFNYVHELRKMGADIEIVDPHRAFVFGPTKLSGVRIETWDIRAGACLIIAGLMAEGKTTIENIFQIDRGYEKIEERLQKLGADIKRVS</sequence>
<evidence type="ECO:0000256" key="12">
    <source>
        <dbReference type="HAMAP-Rule" id="MF_00111"/>
    </source>
</evidence>
<keyword evidence="3 12" id="KW-0963">Cytoplasm</keyword>
<evidence type="ECO:0000313" key="14">
    <source>
        <dbReference type="EMBL" id="PJE69641.1"/>
    </source>
</evidence>
<dbReference type="CDD" id="cd01555">
    <property type="entry name" value="UdpNAET"/>
    <property type="match status" value="1"/>
</dbReference>
<keyword evidence="6 12" id="KW-0133">Cell shape</keyword>
<dbReference type="GO" id="GO:0008360">
    <property type="term" value="P:regulation of cell shape"/>
    <property type="evidence" value="ECO:0007669"/>
    <property type="project" value="UniProtKB-KW"/>
</dbReference>
<comment type="catalytic activity">
    <reaction evidence="11 12">
        <text>phosphoenolpyruvate + UDP-N-acetyl-alpha-D-glucosamine = UDP-N-acetyl-3-O-(1-carboxyvinyl)-alpha-D-glucosamine + phosphate</text>
        <dbReference type="Rhea" id="RHEA:18681"/>
        <dbReference type="ChEBI" id="CHEBI:43474"/>
        <dbReference type="ChEBI" id="CHEBI:57705"/>
        <dbReference type="ChEBI" id="CHEBI:58702"/>
        <dbReference type="ChEBI" id="CHEBI:68483"/>
        <dbReference type="EC" id="2.5.1.7"/>
    </reaction>
</comment>
<keyword evidence="8 12" id="KW-0131">Cell cycle</keyword>
<feature type="domain" description="Enolpyruvate transferase" evidence="13">
    <location>
        <begin position="9"/>
        <end position="408"/>
    </location>
</feature>
<dbReference type="InterPro" id="IPR036968">
    <property type="entry name" value="Enolpyruvate_Tfrase_sf"/>
</dbReference>
<comment type="pathway">
    <text evidence="2 12">Cell wall biogenesis; peptidoglycan biosynthesis.</text>
</comment>
<evidence type="ECO:0000256" key="1">
    <source>
        <dbReference type="ARBA" id="ARBA00004496"/>
    </source>
</evidence>
<dbReference type="InterPro" id="IPR005750">
    <property type="entry name" value="UDP_GlcNAc_COvinyl_MurA"/>
</dbReference>
<dbReference type="PANTHER" id="PTHR43783">
    <property type="entry name" value="UDP-N-ACETYLGLUCOSAMINE 1-CARBOXYVINYLTRANSFERASE"/>
    <property type="match status" value="1"/>
</dbReference>
<dbReference type="SUPFAM" id="SSF55205">
    <property type="entry name" value="EPT/RTPC-like"/>
    <property type="match status" value="1"/>
</dbReference>
<feature type="binding site" evidence="12">
    <location>
        <position position="306"/>
    </location>
    <ligand>
        <name>UDP-N-acetyl-alpha-D-glucosamine</name>
        <dbReference type="ChEBI" id="CHEBI:57705"/>
    </ligand>
</feature>